<dbReference type="Gene3D" id="3.80.10.10">
    <property type="entry name" value="Ribonuclease Inhibitor"/>
    <property type="match status" value="1"/>
</dbReference>
<evidence type="ECO:0000256" key="1">
    <source>
        <dbReference type="ARBA" id="ARBA00022614"/>
    </source>
</evidence>
<evidence type="ECO:0000313" key="6">
    <source>
        <dbReference type="Proteomes" id="UP000694871"/>
    </source>
</evidence>
<reference evidence="7" key="1">
    <citation type="submission" date="2025-08" db="UniProtKB">
        <authorList>
            <consortium name="RefSeq"/>
        </authorList>
    </citation>
    <scope>IDENTIFICATION</scope>
</reference>
<sequence length="374" mass="41997">MADSWYLWVSSIAWVWSVVSAHPCNIDQQGWAACSGKSLHQVPNSLPRHITSLDLSFNSLMMPKHGTFLRNFPSLHSLNLSSNTIPTLYPALFCNLKTLHLLDLSSCSISIIHPTSFVGLQNLHTLLLKNNKLQSLDPSTFSVSWTLVQLDLRNNELSSAGELIPLLVQRIHHVKLQGTPWVYNGSIIPAQQGLQEREVKQILYKSHPEVKTQEATILGYQDIVHRRKHRIRRNENASSSTPSTNDTSMPPPGKVANSWPYFAGFVLLAVGISIGIALIAKCKLLQRNRASYHHQRLPDSHSVGSSRTEDVPGWGEAHMDMAYGRNQPMPGAAGCLAEDDDGFIEDNYIEPSHEMKKEEEEEEEEEEMEPHFKL</sequence>
<feature type="region of interest" description="Disordered" evidence="3">
    <location>
        <begin position="352"/>
        <end position="374"/>
    </location>
</feature>
<keyword evidence="4" id="KW-1133">Transmembrane helix</keyword>
<feature type="compositionally biased region" description="Polar residues" evidence="3">
    <location>
        <begin position="236"/>
        <end position="248"/>
    </location>
</feature>
<keyword evidence="4" id="KW-0472">Membrane</keyword>
<accession>A0ABM1JKR1</accession>
<evidence type="ECO:0000256" key="2">
    <source>
        <dbReference type="ARBA" id="ARBA00022737"/>
    </source>
</evidence>
<keyword evidence="1" id="KW-0433">Leucine-rich repeat</keyword>
<evidence type="ECO:0000313" key="7">
    <source>
        <dbReference type="RefSeq" id="XP_015262048.1"/>
    </source>
</evidence>
<gene>
    <name evidence="7" type="primary">LOC107106422</name>
</gene>
<name>A0ABM1JKR1_GEKJA</name>
<keyword evidence="5" id="KW-0732">Signal</keyword>
<dbReference type="PANTHER" id="PTHR31450">
    <property type="entry name" value="LEUCINE-RICH REPEAT-CONTAINING PROTEIN 19 LRRC19 FAMILY MEMBER"/>
    <property type="match status" value="1"/>
</dbReference>
<dbReference type="Pfam" id="PF00560">
    <property type="entry name" value="LRR_1"/>
    <property type="match status" value="1"/>
</dbReference>
<dbReference type="PROSITE" id="PS51450">
    <property type="entry name" value="LRR"/>
    <property type="match status" value="2"/>
</dbReference>
<dbReference type="Pfam" id="PF13855">
    <property type="entry name" value="LRR_8"/>
    <property type="match status" value="1"/>
</dbReference>
<proteinExistence type="predicted"/>
<dbReference type="SMART" id="SM00369">
    <property type="entry name" value="LRR_TYP"/>
    <property type="match status" value="3"/>
</dbReference>
<evidence type="ECO:0000256" key="3">
    <source>
        <dbReference type="SAM" id="MobiDB-lite"/>
    </source>
</evidence>
<dbReference type="SUPFAM" id="SSF52058">
    <property type="entry name" value="L domain-like"/>
    <property type="match status" value="1"/>
</dbReference>
<dbReference type="GeneID" id="107106422"/>
<dbReference type="PANTHER" id="PTHR31450:SF3">
    <property type="entry name" value="TYPE III ENDOSOME MEMBRANE PROTEIN TEMP"/>
    <property type="match status" value="1"/>
</dbReference>
<evidence type="ECO:0000256" key="4">
    <source>
        <dbReference type="SAM" id="Phobius"/>
    </source>
</evidence>
<feature type="signal peptide" evidence="5">
    <location>
        <begin position="1"/>
        <end position="21"/>
    </location>
</feature>
<dbReference type="InterPro" id="IPR001611">
    <property type="entry name" value="Leu-rich_rpt"/>
</dbReference>
<dbReference type="InterPro" id="IPR032675">
    <property type="entry name" value="LRR_dom_sf"/>
</dbReference>
<feature type="region of interest" description="Disordered" evidence="3">
    <location>
        <begin position="229"/>
        <end position="252"/>
    </location>
</feature>
<keyword evidence="6" id="KW-1185">Reference proteome</keyword>
<keyword evidence="2" id="KW-0677">Repeat</keyword>
<dbReference type="Proteomes" id="UP000694871">
    <property type="component" value="Unplaced"/>
</dbReference>
<dbReference type="RefSeq" id="XP_015262048.1">
    <property type="nucleotide sequence ID" value="XM_015406562.1"/>
</dbReference>
<feature type="transmembrane region" description="Helical" evidence="4">
    <location>
        <begin position="259"/>
        <end position="280"/>
    </location>
</feature>
<evidence type="ECO:0000256" key="5">
    <source>
        <dbReference type="SAM" id="SignalP"/>
    </source>
</evidence>
<feature type="chain" id="PRO_5047472443" evidence="5">
    <location>
        <begin position="22"/>
        <end position="374"/>
    </location>
</feature>
<organism evidence="6 7">
    <name type="scientific">Gekko japonicus</name>
    <name type="common">Schlegel's Japanese gecko</name>
    <dbReference type="NCBI Taxonomy" id="146911"/>
    <lineage>
        <taxon>Eukaryota</taxon>
        <taxon>Metazoa</taxon>
        <taxon>Chordata</taxon>
        <taxon>Craniata</taxon>
        <taxon>Vertebrata</taxon>
        <taxon>Euteleostomi</taxon>
        <taxon>Lepidosauria</taxon>
        <taxon>Squamata</taxon>
        <taxon>Bifurcata</taxon>
        <taxon>Gekkota</taxon>
        <taxon>Gekkonidae</taxon>
        <taxon>Gekkoninae</taxon>
        <taxon>Gekko</taxon>
    </lineage>
</organism>
<dbReference type="InterPro" id="IPR003591">
    <property type="entry name" value="Leu-rich_rpt_typical-subtyp"/>
</dbReference>
<keyword evidence="4" id="KW-0812">Transmembrane</keyword>
<protein>
    <submittedName>
        <fullName evidence="7">Type III endosome membrane protein TEMP</fullName>
    </submittedName>
</protein>
<feature type="compositionally biased region" description="Acidic residues" evidence="3">
    <location>
        <begin position="359"/>
        <end position="368"/>
    </location>
</feature>